<reference evidence="1 2" key="1">
    <citation type="submission" date="2021-06" db="EMBL/GenBank/DDBJ databases">
        <authorList>
            <person name="Palmer J.M."/>
        </authorList>
    </citation>
    <scope>NUCLEOTIDE SEQUENCE [LARGE SCALE GENOMIC DNA]</scope>
    <source>
        <strain evidence="1 2">XC_2019</strain>
        <tissue evidence="1">Muscle</tissue>
    </source>
</reference>
<evidence type="ECO:0000313" key="2">
    <source>
        <dbReference type="Proteomes" id="UP001434883"/>
    </source>
</evidence>
<keyword evidence="2" id="KW-1185">Reference proteome</keyword>
<name>A0ABV0RS10_9TELE</name>
<dbReference type="Proteomes" id="UP001434883">
    <property type="component" value="Unassembled WGS sequence"/>
</dbReference>
<sequence>MRPPECLGPRLQWSVLGPDVHTRQSKPGQRKLSSGAVILDLYVKGNLGLIKPKQELCPYSQHIIMVTQLVKYS</sequence>
<accession>A0ABV0RS10</accession>
<protein>
    <submittedName>
        <fullName evidence="1">Uncharacterized protein</fullName>
    </submittedName>
</protein>
<dbReference type="EMBL" id="JAHRIN010053018">
    <property type="protein sequence ID" value="MEQ2210358.1"/>
    <property type="molecule type" value="Genomic_DNA"/>
</dbReference>
<comment type="caution">
    <text evidence="1">The sequence shown here is derived from an EMBL/GenBank/DDBJ whole genome shotgun (WGS) entry which is preliminary data.</text>
</comment>
<evidence type="ECO:0000313" key="1">
    <source>
        <dbReference type="EMBL" id="MEQ2210358.1"/>
    </source>
</evidence>
<organism evidence="1 2">
    <name type="scientific">Xenoophorus captivus</name>
    <dbReference type="NCBI Taxonomy" id="1517983"/>
    <lineage>
        <taxon>Eukaryota</taxon>
        <taxon>Metazoa</taxon>
        <taxon>Chordata</taxon>
        <taxon>Craniata</taxon>
        <taxon>Vertebrata</taxon>
        <taxon>Euteleostomi</taxon>
        <taxon>Actinopterygii</taxon>
        <taxon>Neopterygii</taxon>
        <taxon>Teleostei</taxon>
        <taxon>Neoteleostei</taxon>
        <taxon>Acanthomorphata</taxon>
        <taxon>Ovalentaria</taxon>
        <taxon>Atherinomorphae</taxon>
        <taxon>Cyprinodontiformes</taxon>
        <taxon>Goodeidae</taxon>
        <taxon>Xenoophorus</taxon>
    </lineage>
</organism>
<gene>
    <name evidence="1" type="ORF">XENOCAPTIV_012361</name>
</gene>
<proteinExistence type="predicted"/>